<evidence type="ECO:0000313" key="3">
    <source>
        <dbReference type="EMBL" id="VDI28607.1"/>
    </source>
</evidence>
<gene>
    <name evidence="3" type="ORF">MGAL_10B053641</name>
</gene>
<dbReference type="Pfam" id="PF00651">
    <property type="entry name" value="BTB"/>
    <property type="match status" value="1"/>
</dbReference>
<sequence length="168" mass="19802">MSEIQEERLIDQQTQDLPILYSSSSDNDDDQDFSTEEETETKDFQNQESIFAKQNLTIRIKKTKLHVIREQLTSESPVFERMLQSEFQEKDAEEIILPGKRVEDFVYFLRCTLAGTDDDFTAYSRKYLESKFDKNRRVQARAEICTPFEVGVLFFQCFSLQVRKVVEL</sequence>
<comment type="caution">
    <text evidence="3">The sequence shown here is derived from an EMBL/GenBank/DDBJ whole genome shotgun (WGS) entry which is preliminary data.</text>
</comment>
<accession>A0A8B6E2H3</accession>
<organism evidence="3 4">
    <name type="scientific">Mytilus galloprovincialis</name>
    <name type="common">Mediterranean mussel</name>
    <dbReference type="NCBI Taxonomy" id="29158"/>
    <lineage>
        <taxon>Eukaryota</taxon>
        <taxon>Metazoa</taxon>
        <taxon>Spiralia</taxon>
        <taxon>Lophotrochozoa</taxon>
        <taxon>Mollusca</taxon>
        <taxon>Bivalvia</taxon>
        <taxon>Autobranchia</taxon>
        <taxon>Pteriomorphia</taxon>
        <taxon>Mytilida</taxon>
        <taxon>Mytiloidea</taxon>
        <taxon>Mytilidae</taxon>
        <taxon>Mytilinae</taxon>
        <taxon>Mytilus</taxon>
    </lineage>
</organism>
<evidence type="ECO:0000256" key="1">
    <source>
        <dbReference type="SAM" id="MobiDB-lite"/>
    </source>
</evidence>
<feature type="region of interest" description="Disordered" evidence="1">
    <location>
        <begin position="1"/>
        <end position="46"/>
    </location>
</feature>
<dbReference type="InterPro" id="IPR011333">
    <property type="entry name" value="SKP1/BTB/POZ_sf"/>
</dbReference>
<feature type="compositionally biased region" description="Acidic residues" evidence="1">
    <location>
        <begin position="26"/>
        <end position="40"/>
    </location>
</feature>
<dbReference type="Proteomes" id="UP000596742">
    <property type="component" value="Unassembled WGS sequence"/>
</dbReference>
<feature type="compositionally biased region" description="Basic and acidic residues" evidence="1">
    <location>
        <begin position="1"/>
        <end position="10"/>
    </location>
</feature>
<name>A0A8B6E2H3_MYTGA</name>
<dbReference type="InterPro" id="IPR000210">
    <property type="entry name" value="BTB/POZ_dom"/>
</dbReference>
<evidence type="ECO:0000313" key="4">
    <source>
        <dbReference type="Proteomes" id="UP000596742"/>
    </source>
</evidence>
<dbReference type="EMBL" id="UYJE01004510">
    <property type="protein sequence ID" value="VDI28607.1"/>
    <property type="molecule type" value="Genomic_DNA"/>
</dbReference>
<protein>
    <recommendedName>
        <fullName evidence="2">BTB domain-containing protein</fullName>
    </recommendedName>
</protein>
<dbReference type="SUPFAM" id="SSF54695">
    <property type="entry name" value="POZ domain"/>
    <property type="match status" value="1"/>
</dbReference>
<dbReference type="Gene3D" id="3.30.710.10">
    <property type="entry name" value="Potassium Channel Kv1.1, Chain A"/>
    <property type="match status" value="1"/>
</dbReference>
<dbReference type="AlphaFoldDB" id="A0A8B6E2H3"/>
<keyword evidence="4" id="KW-1185">Reference proteome</keyword>
<feature type="domain" description="BTB" evidence="2">
    <location>
        <begin position="55"/>
        <end position="112"/>
    </location>
</feature>
<evidence type="ECO:0000259" key="2">
    <source>
        <dbReference type="Pfam" id="PF00651"/>
    </source>
</evidence>
<dbReference type="OrthoDB" id="6018035at2759"/>
<reference evidence="3" key="1">
    <citation type="submission" date="2018-11" db="EMBL/GenBank/DDBJ databases">
        <authorList>
            <person name="Alioto T."/>
            <person name="Alioto T."/>
        </authorList>
    </citation>
    <scope>NUCLEOTIDE SEQUENCE</scope>
</reference>
<proteinExistence type="predicted"/>